<sequence>MFVDSGNVGWAALVRNDLGQFVRGISGFKANNLNPYMVELIPAQEDLSWLKSWHVGDIILKINN</sequence>
<dbReference type="Proteomes" id="UP000593579">
    <property type="component" value="Unassembled WGS sequence"/>
</dbReference>
<dbReference type="EMBL" id="JABEZY010000003">
    <property type="protein sequence ID" value="MBA0735342.1"/>
    <property type="molecule type" value="Genomic_DNA"/>
</dbReference>
<dbReference type="OrthoDB" id="939160at2759"/>
<organism evidence="1 2">
    <name type="scientific">Gossypium gossypioides</name>
    <name type="common">Mexican cotton</name>
    <name type="synonym">Selera gossypioides</name>
    <dbReference type="NCBI Taxonomy" id="34282"/>
    <lineage>
        <taxon>Eukaryota</taxon>
        <taxon>Viridiplantae</taxon>
        <taxon>Streptophyta</taxon>
        <taxon>Embryophyta</taxon>
        <taxon>Tracheophyta</taxon>
        <taxon>Spermatophyta</taxon>
        <taxon>Magnoliopsida</taxon>
        <taxon>eudicotyledons</taxon>
        <taxon>Gunneridae</taxon>
        <taxon>Pentapetalae</taxon>
        <taxon>rosids</taxon>
        <taxon>malvids</taxon>
        <taxon>Malvales</taxon>
        <taxon>Malvaceae</taxon>
        <taxon>Malvoideae</taxon>
        <taxon>Gossypium</taxon>
    </lineage>
</organism>
<name>A0A7J9BGR1_GOSGO</name>
<dbReference type="AlphaFoldDB" id="A0A7J9BGR1"/>
<gene>
    <name evidence="1" type="ORF">Gogos_019198</name>
</gene>
<evidence type="ECO:0000313" key="1">
    <source>
        <dbReference type="EMBL" id="MBA0735342.1"/>
    </source>
</evidence>
<evidence type="ECO:0000313" key="2">
    <source>
        <dbReference type="Proteomes" id="UP000593579"/>
    </source>
</evidence>
<accession>A0A7J9BGR1</accession>
<comment type="caution">
    <text evidence="1">The sequence shown here is derived from an EMBL/GenBank/DDBJ whole genome shotgun (WGS) entry which is preliminary data.</text>
</comment>
<keyword evidence="2" id="KW-1185">Reference proteome</keyword>
<reference evidence="1 2" key="1">
    <citation type="journal article" date="2019" name="Genome Biol. Evol.">
        <title>Insights into the evolution of the New World diploid cottons (Gossypium, subgenus Houzingenia) based on genome sequencing.</title>
        <authorList>
            <person name="Grover C.E."/>
            <person name="Arick M.A. 2nd"/>
            <person name="Thrash A."/>
            <person name="Conover J.L."/>
            <person name="Sanders W.S."/>
            <person name="Peterson D.G."/>
            <person name="Frelichowski J.E."/>
            <person name="Scheffler J.A."/>
            <person name="Scheffler B.E."/>
            <person name="Wendel J.F."/>
        </authorList>
    </citation>
    <scope>NUCLEOTIDE SEQUENCE [LARGE SCALE GENOMIC DNA]</scope>
    <source>
        <strain evidence="1">5</strain>
        <tissue evidence="1">Leaf</tissue>
    </source>
</reference>
<proteinExistence type="predicted"/>
<protein>
    <submittedName>
        <fullName evidence="1">Uncharacterized protein</fullName>
    </submittedName>
</protein>